<dbReference type="STRING" id="1403316.PRV_01040"/>
<dbReference type="RefSeq" id="WP_022769312.1">
    <property type="nucleotide sequence ID" value="NC_022575.1"/>
</dbReference>
<keyword evidence="1" id="KW-0175">Coiled coil</keyword>
<dbReference type="OrthoDB" id="401169at2"/>
<dbReference type="KEGG" id="mpv:PRV_01040"/>
<accession>U5NC34</accession>
<organism evidence="2 3">
    <name type="scientific">Mycoplasma parvum str. Indiana</name>
    <dbReference type="NCBI Taxonomy" id="1403316"/>
    <lineage>
        <taxon>Bacteria</taxon>
        <taxon>Bacillati</taxon>
        <taxon>Mycoplasmatota</taxon>
        <taxon>Mollicutes</taxon>
        <taxon>Mycoplasmataceae</taxon>
        <taxon>Mycoplasma</taxon>
    </lineage>
</organism>
<name>U5NC34_9MOLU</name>
<evidence type="ECO:0000313" key="2">
    <source>
        <dbReference type="EMBL" id="AGX88972.1"/>
    </source>
</evidence>
<proteinExistence type="predicted"/>
<keyword evidence="3" id="KW-1185">Reference proteome</keyword>
<dbReference type="HOGENOM" id="CLU_053830_0_0_14"/>
<dbReference type="EMBL" id="CP006771">
    <property type="protein sequence ID" value="AGX88972.1"/>
    <property type="molecule type" value="Genomic_DNA"/>
</dbReference>
<evidence type="ECO:0000313" key="3">
    <source>
        <dbReference type="Proteomes" id="UP000017119"/>
    </source>
</evidence>
<feature type="coiled-coil region" evidence="1">
    <location>
        <begin position="132"/>
        <end position="159"/>
    </location>
</feature>
<evidence type="ECO:0000256" key="1">
    <source>
        <dbReference type="SAM" id="Coils"/>
    </source>
</evidence>
<protein>
    <submittedName>
        <fullName evidence="2">Uncharacterized protein</fullName>
    </submittedName>
</protein>
<sequence length="481" mass="55457">MTKKLISSLFGVSGIFGTSLKLHAFGNKEEKQNKKISPKTSINFLSSQTAGKNELKSFNYKWENRSLDGSHFGAWKYQSEGATEDIYLIKKDNSVLKVSASNYGQKNRVLNDGIWIDRNNPWFGYRSISKQFKRGEEKIKNYSEAIKEYKQALQSFSKEELRQLGLWWADLREDQQCDIVDVFVDCSKLRWSLGGNKLTWITDGLKIRPEKLVDLGRDSSEGFPKLSKIIGSRGLIDLPKKAKDVGNLIGGAIDNWIDEFIKNNGSVSLEKDGINPIWLFNKLIFGNPTNFKECEKVGEGDKFFPECRKQLYSVIDRESFNDGEVNVLPKLKEVVKAGTIYNSSDIRVSVGSKENQKLDEDTKDWKHEEKEENREKKQKIITAWKDKGIHEGIIDVSCKKFEPTSSLWSFITLDWATIGKQKGCEFIWKLIFSGEVDDKRLCLFEIPAAKHYLREYQITFFSYSNWYKNNKFWARCSEYGL</sequence>
<dbReference type="Proteomes" id="UP000017119">
    <property type="component" value="Chromosome"/>
</dbReference>
<gene>
    <name evidence="2" type="ORF">PRV_01040</name>
</gene>
<dbReference type="PATRIC" id="fig|1403316.3.peg.182"/>
<dbReference type="AlphaFoldDB" id="U5NC34"/>
<reference evidence="2 3" key="1">
    <citation type="journal article" date="2013" name="Genome Announc.">
        <title>Genome Sequence of Mycoplasma parvum (Formerly Eperythrozoon parvum), a Diminutive Hemoplasma of the Pig.</title>
        <authorList>
            <person name="do Nascimento N.C."/>
            <person name="Dos Santos A.P."/>
            <person name="Chu Y."/>
            <person name="Guimaraes A.M."/>
            <person name="Pagliaro A."/>
            <person name="Messick J.B."/>
        </authorList>
    </citation>
    <scope>NUCLEOTIDE SEQUENCE [LARGE SCALE GENOMIC DNA]</scope>
    <source>
        <strain evidence="2 3">Indiana</strain>
    </source>
</reference>